<protein>
    <submittedName>
        <fullName evidence="2">Dienelactone hydrolase</fullName>
    </submittedName>
</protein>
<feature type="region of interest" description="Disordered" evidence="1">
    <location>
        <begin position="1"/>
        <end position="25"/>
    </location>
</feature>
<keyword evidence="3" id="KW-1185">Reference proteome</keyword>
<evidence type="ECO:0000313" key="2">
    <source>
        <dbReference type="EMBL" id="TXC67014.1"/>
    </source>
</evidence>
<name>A0A5C6U294_9BURK</name>
<dbReference type="SUPFAM" id="SSF53474">
    <property type="entry name" value="alpha/beta-Hydrolases"/>
    <property type="match status" value="1"/>
</dbReference>
<evidence type="ECO:0000313" key="3">
    <source>
        <dbReference type="Proteomes" id="UP000321832"/>
    </source>
</evidence>
<accession>A0A5C6U294</accession>
<dbReference type="Gene3D" id="3.40.50.1820">
    <property type="entry name" value="alpha/beta hydrolase"/>
    <property type="match status" value="1"/>
</dbReference>
<dbReference type="AlphaFoldDB" id="A0A5C6U294"/>
<dbReference type="GO" id="GO:0016787">
    <property type="term" value="F:hydrolase activity"/>
    <property type="evidence" value="ECO:0007669"/>
    <property type="project" value="UniProtKB-KW"/>
</dbReference>
<reference evidence="2 3" key="1">
    <citation type="submission" date="2019-08" db="EMBL/GenBank/DDBJ databases">
        <authorList>
            <person name="Khan S.A."/>
            <person name="Jeon C.O."/>
            <person name="Jeong S.E."/>
        </authorList>
    </citation>
    <scope>NUCLEOTIDE SEQUENCE [LARGE SCALE GENOMIC DNA]</scope>
    <source>
        <strain evidence="3">IMCC1728</strain>
    </source>
</reference>
<gene>
    <name evidence="2" type="ORF">FSC37_18340</name>
</gene>
<dbReference type="EMBL" id="VOPW01000001">
    <property type="protein sequence ID" value="TXC67014.1"/>
    <property type="molecule type" value="Genomic_DNA"/>
</dbReference>
<organism evidence="2 3">
    <name type="scientific">Piscinibacter aquaticus</name>
    <dbReference type="NCBI Taxonomy" id="392597"/>
    <lineage>
        <taxon>Bacteria</taxon>
        <taxon>Pseudomonadati</taxon>
        <taxon>Pseudomonadota</taxon>
        <taxon>Betaproteobacteria</taxon>
        <taxon>Burkholderiales</taxon>
        <taxon>Sphaerotilaceae</taxon>
        <taxon>Piscinibacter</taxon>
    </lineage>
</organism>
<proteinExistence type="predicted"/>
<dbReference type="Proteomes" id="UP000321832">
    <property type="component" value="Unassembled WGS sequence"/>
</dbReference>
<comment type="caution">
    <text evidence="2">The sequence shown here is derived from an EMBL/GenBank/DDBJ whole genome shotgun (WGS) entry which is preliminary data.</text>
</comment>
<sequence length="246" mass="26669">MVLPQHAGDNFQDPSEPGPASWARRPVEVSQAIDRVAADNRLAPLLRFDAVGVFGGSAGGHTALSLAGGQWSPSRFRDHCLQHIDEDFSSCVGFVTLRRGDGLDALKDWAARLVIRARFSDTTPQRHTDPRIGAVVAMVPFAADFDPESLRRPVVPLGLVIADQDINRCPAFTSKRFGPPASPDARCWHGWPRPGTGPCSRRCRHSSGSVGERLLGDPPAFDRSTALPPLHAAIAEFFVQRLGPSR</sequence>
<evidence type="ECO:0000256" key="1">
    <source>
        <dbReference type="SAM" id="MobiDB-lite"/>
    </source>
</evidence>
<dbReference type="InterPro" id="IPR029058">
    <property type="entry name" value="AB_hydrolase_fold"/>
</dbReference>
<keyword evidence="2" id="KW-0378">Hydrolase</keyword>